<evidence type="ECO:0000256" key="10">
    <source>
        <dbReference type="PIRNR" id="PIRNR006621"/>
    </source>
</evidence>
<protein>
    <recommendedName>
        <fullName evidence="9">tRNA-dihydrouridine(16) synthase</fullName>
        <ecNumber evidence="9">1.3.1.-</ecNumber>
    </recommendedName>
    <alternativeName>
        <fullName evidence="9">U16-specific dihydrouridine synthase</fullName>
        <shortName evidence="9">U16-specific Dus</shortName>
    </alternativeName>
    <alternativeName>
        <fullName evidence="9">tRNA-dihydrouridine synthase C</fullName>
    </alternativeName>
</protein>
<dbReference type="PROSITE" id="PS01136">
    <property type="entry name" value="UPF0034"/>
    <property type="match status" value="1"/>
</dbReference>
<keyword evidence="2 9" id="KW-0820">tRNA-binding</keyword>
<feature type="site" description="Interacts with tRNA" evidence="9">
    <location>
        <position position="177"/>
    </location>
</feature>
<evidence type="ECO:0000256" key="11">
    <source>
        <dbReference type="PIRSR" id="PIRSR006621-1"/>
    </source>
</evidence>
<dbReference type="RefSeq" id="WP_167187148.1">
    <property type="nucleotide sequence ID" value="NZ_JAAONZ010000009.1"/>
</dbReference>
<dbReference type="PANTHER" id="PTHR11082:SF26">
    <property type="entry name" value="TRNA-DIHYDROURIDINE(16) SYNTHASE"/>
    <property type="match status" value="1"/>
</dbReference>
<keyword evidence="15" id="KW-1185">Reference proteome</keyword>
<comment type="similarity">
    <text evidence="10">Belongs to the dus family.</text>
</comment>
<evidence type="ECO:0000313" key="15">
    <source>
        <dbReference type="Proteomes" id="UP000787472"/>
    </source>
</evidence>
<dbReference type="Proteomes" id="UP000787472">
    <property type="component" value="Unassembled WGS sequence"/>
</dbReference>
<evidence type="ECO:0000256" key="8">
    <source>
        <dbReference type="ARBA" id="ARBA00023002"/>
    </source>
</evidence>
<dbReference type="EC" id="1.3.1.-" evidence="9"/>
<dbReference type="HAMAP" id="MF_02043">
    <property type="entry name" value="DusC_subfam"/>
    <property type="match status" value="1"/>
</dbReference>
<dbReference type="PIRSF" id="PIRSF006621">
    <property type="entry name" value="Dus"/>
    <property type="match status" value="1"/>
</dbReference>
<comment type="catalytic activity">
    <reaction evidence="9">
        <text>5,6-dihydrouridine(16) in tRNA + NADP(+) = uridine(16) in tRNA + NADPH + H(+)</text>
        <dbReference type="Rhea" id="RHEA:53376"/>
        <dbReference type="Rhea" id="RHEA-COMP:13543"/>
        <dbReference type="Rhea" id="RHEA-COMP:13544"/>
        <dbReference type="ChEBI" id="CHEBI:15378"/>
        <dbReference type="ChEBI" id="CHEBI:57783"/>
        <dbReference type="ChEBI" id="CHEBI:58349"/>
        <dbReference type="ChEBI" id="CHEBI:65315"/>
        <dbReference type="ChEBI" id="CHEBI:74443"/>
    </reaction>
</comment>
<evidence type="ECO:0000256" key="2">
    <source>
        <dbReference type="ARBA" id="ARBA00022555"/>
    </source>
</evidence>
<sequence>MRLFLAPMEGVVDHHVRELLTAIGGIDVCVTEFVRVSGSQQLPDRVFHKLCPELAHGCRTPSGTPVRLQLLGGDPEALARNAAKAVQVGATAIDLNFGCPAKTVNNSDGGASLLREPQRVFEIVKAVRAEVPANVPVSAKIRLGFEDRSLYLDNACAIYEAGANELAVHARSKADGYKPPAYWEYIGRIKEQISIPVIANGEIWSVDDWRRCREQSGCEDFMLGRGLLARPDLALAIHAEYLAEQAHTCLGQGSHSATINPAMSWAQVVSMLYQYYQTTKALYPHKFLGNRIKQWLAYLRLQYPAANDFFERIKQLRLADDIEEAFRIQLGR</sequence>
<keyword evidence="5 9" id="KW-0819">tRNA processing</keyword>
<evidence type="ECO:0000256" key="3">
    <source>
        <dbReference type="ARBA" id="ARBA00022630"/>
    </source>
</evidence>
<dbReference type="InterPro" id="IPR001269">
    <property type="entry name" value="DUS_fam"/>
</dbReference>
<comment type="cofactor">
    <cofactor evidence="1 9 10 12">
        <name>FMN</name>
        <dbReference type="ChEBI" id="CHEBI:58210"/>
    </cofactor>
</comment>
<evidence type="ECO:0000256" key="12">
    <source>
        <dbReference type="PIRSR" id="PIRSR006621-2"/>
    </source>
</evidence>
<dbReference type="InterPro" id="IPR032886">
    <property type="entry name" value="DusC"/>
</dbReference>
<dbReference type="InterPro" id="IPR042270">
    <property type="entry name" value="DusC_C"/>
</dbReference>
<feature type="site" description="Interacts with tRNA; defines subfamily-specific binding signature" evidence="9">
    <location>
        <position position="293"/>
    </location>
</feature>
<dbReference type="SUPFAM" id="SSF51395">
    <property type="entry name" value="FMN-linked oxidoreductases"/>
    <property type="match status" value="1"/>
</dbReference>
<feature type="site" description="Interacts with tRNA; defines subfamily-specific binding signature" evidence="9">
    <location>
        <position position="314"/>
    </location>
</feature>
<feature type="active site" description="Proton donor" evidence="9 11">
    <location>
        <position position="99"/>
    </location>
</feature>
<feature type="site" description="Interacts with tRNA" evidence="9">
    <location>
        <position position="298"/>
    </location>
</feature>
<dbReference type="GO" id="GO:0017150">
    <property type="term" value="F:tRNA dihydrouridine synthase activity"/>
    <property type="evidence" value="ECO:0007669"/>
    <property type="project" value="UniProtKB-UniRule"/>
</dbReference>
<evidence type="ECO:0000256" key="4">
    <source>
        <dbReference type="ARBA" id="ARBA00022643"/>
    </source>
</evidence>
<keyword evidence="7 9" id="KW-0694">RNA-binding</keyword>
<evidence type="ECO:0000256" key="9">
    <source>
        <dbReference type="HAMAP-Rule" id="MF_02043"/>
    </source>
</evidence>
<dbReference type="AlphaFoldDB" id="A0A9E5JVT0"/>
<comment type="similarity">
    <text evidence="9">Belongs to the Dus family. DusC subfamily.</text>
</comment>
<feature type="binding site" evidence="9 12">
    <location>
        <position position="140"/>
    </location>
    <ligand>
        <name>FMN</name>
        <dbReference type="ChEBI" id="CHEBI:58210"/>
    </ligand>
</feature>
<evidence type="ECO:0000313" key="14">
    <source>
        <dbReference type="EMBL" id="NHO66406.1"/>
    </source>
</evidence>
<comment type="function">
    <text evidence="9">Catalyzes the synthesis of 5,6-dihydrouridine (D), a modified base found in the D-loop of most tRNAs, via the reduction of the C5-C6 double bond in target uridines. Specifically modifies U16 in tRNAs.</text>
</comment>
<dbReference type="CDD" id="cd02801">
    <property type="entry name" value="DUS_like_FMN"/>
    <property type="match status" value="1"/>
</dbReference>
<reference evidence="14" key="1">
    <citation type="submission" date="2020-03" db="EMBL/GenBank/DDBJ databases">
        <authorList>
            <person name="Guo F."/>
        </authorList>
    </citation>
    <scope>NUCLEOTIDE SEQUENCE</scope>
    <source>
        <strain evidence="14">JCM 30134</strain>
    </source>
</reference>
<feature type="domain" description="DUS-like FMN-binding" evidence="13">
    <location>
        <begin position="5"/>
        <end position="240"/>
    </location>
</feature>
<feature type="site" description="Interacts with tRNA" evidence="9">
    <location>
        <position position="96"/>
    </location>
</feature>
<accession>A0A9E5JVT0</accession>
<evidence type="ECO:0000256" key="1">
    <source>
        <dbReference type="ARBA" id="ARBA00001917"/>
    </source>
</evidence>
<dbReference type="GO" id="GO:0000049">
    <property type="term" value="F:tRNA binding"/>
    <property type="evidence" value="ECO:0007669"/>
    <property type="project" value="UniProtKB-UniRule"/>
</dbReference>
<evidence type="ECO:0000259" key="13">
    <source>
        <dbReference type="Pfam" id="PF01207"/>
    </source>
</evidence>
<organism evidence="14 15">
    <name type="scientific">Pseudomaricurvus hydrocarbonicus</name>
    <dbReference type="NCBI Taxonomy" id="1470433"/>
    <lineage>
        <taxon>Bacteria</taxon>
        <taxon>Pseudomonadati</taxon>
        <taxon>Pseudomonadota</taxon>
        <taxon>Gammaproteobacteria</taxon>
        <taxon>Cellvibrionales</taxon>
        <taxon>Cellvibrionaceae</taxon>
        <taxon>Pseudomaricurvus</taxon>
    </lineage>
</organism>
<feature type="binding site" evidence="9 12">
    <location>
        <position position="69"/>
    </location>
    <ligand>
        <name>FMN</name>
        <dbReference type="ChEBI" id="CHEBI:58210"/>
    </ligand>
</feature>
<comment type="catalytic activity">
    <reaction evidence="9">
        <text>5,6-dihydrouridine(16) in tRNA + NAD(+) = uridine(16) in tRNA + NADH + H(+)</text>
        <dbReference type="Rhea" id="RHEA:53380"/>
        <dbReference type="Rhea" id="RHEA-COMP:13543"/>
        <dbReference type="Rhea" id="RHEA-COMP:13544"/>
        <dbReference type="ChEBI" id="CHEBI:15378"/>
        <dbReference type="ChEBI" id="CHEBI:57540"/>
        <dbReference type="ChEBI" id="CHEBI:57945"/>
        <dbReference type="ChEBI" id="CHEBI:65315"/>
        <dbReference type="ChEBI" id="CHEBI:74443"/>
    </reaction>
</comment>
<dbReference type="GO" id="GO:0010181">
    <property type="term" value="F:FMN binding"/>
    <property type="evidence" value="ECO:0007669"/>
    <property type="project" value="UniProtKB-UniRule"/>
</dbReference>
<feature type="binding site" evidence="9">
    <location>
        <begin position="200"/>
        <end position="202"/>
    </location>
    <ligand>
        <name>FMN</name>
        <dbReference type="ChEBI" id="CHEBI:58210"/>
    </ligand>
</feature>
<gene>
    <name evidence="9" type="primary">dusC</name>
    <name evidence="14" type="ORF">G8770_12735</name>
</gene>
<keyword evidence="12" id="KW-0547">Nucleotide-binding</keyword>
<evidence type="ECO:0000256" key="6">
    <source>
        <dbReference type="ARBA" id="ARBA00022857"/>
    </source>
</evidence>
<dbReference type="PANTHER" id="PTHR11082">
    <property type="entry name" value="TRNA-DIHYDROURIDINE SYNTHASE"/>
    <property type="match status" value="1"/>
</dbReference>
<dbReference type="Gene3D" id="3.20.20.70">
    <property type="entry name" value="Aldolase class I"/>
    <property type="match status" value="1"/>
</dbReference>
<feature type="binding site" evidence="9 12">
    <location>
        <begin position="224"/>
        <end position="225"/>
    </location>
    <ligand>
        <name>FMN</name>
        <dbReference type="ChEBI" id="CHEBI:58210"/>
    </ligand>
</feature>
<keyword evidence="6 9" id="KW-0521">NADP</keyword>
<feature type="site" description="Interacts with tRNA; defines subfamily-specific binding signature" evidence="9">
    <location>
        <position position="291"/>
    </location>
</feature>
<dbReference type="InterPro" id="IPR035587">
    <property type="entry name" value="DUS-like_FMN-bd"/>
</dbReference>
<feature type="binding site" evidence="12">
    <location>
        <position position="169"/>
    </location>
    <ligand>
        <name>FMN</name>
        <dbReference type="ChEBI" id="CHEBI:58210"/>
    </ligand>
</feature>
<dbReference type="GO" id="GO:0050660">
    <property type="term" value="F:flavin adenine dinucleotide binding"/>
    <property type="evidence" value="ECO:0007669"/>
    <property type="project" value="InterPro"/>
</dbReference>
<dbReference type="EMBL" id="JAAONZ010000009">
    <property type="protein sequence ID" value="NHO66406.1"/>
    <property type="molecule type" value="Genomic_DNA"/>
</dbReference>
<keyword evidence="4 9" id="KW-0288">FMN</keyword>
<dbReference type="InterPro" id="IPR018517">
    <property type="entry name" value="tRNA_hU_synthase_CS"/>
</dbReference>
<evidence type="ECO:0000256" key="7">
    <source>
        <dbReference type="ARBA" id="ARBA00022884"/>
    </source>
</evidence>
<dbReference type="Pfam" id="PF01207">
    <property type="entry name" value="Dus"/>
    <property type="match status" value="1"/>
</dbReference>
<dbReference type="Gene3D" id="1.20.225.30">
    <property type="entry name" value="Dihydrouridine synthase, C-terminal recognition domain"/>
    <property type="match status" value="1"/>
</dbReference>
<proteinExistence type="inferred from homology"/>
<evidence type="ECO:0000256" key="5">
    <source>
        <dbReference type="ARBA" id="ARBA00022694"/>
    </source>
</evidence>
<dbReference type="InterPro" id="IPR013785">
    <property type="entry name" value="Aldolase_TIM"/>
</dbReference>
<feature type="site" description="Interacts with tRNA; defines subfamily-specific binding signature" evidence="9">
    <location>
        <position position="35"/>
    </location>
</feature>
<name>A0A9E5JVT0_9GAMM</name>
<keyword evidence="3 9" id="KW-0285">Flavoprotein</keyword>
<comment type="caution">
    <text evidence="14">The sequence shown here is derived from an EMBL/GenBank/DDBJ whole genome shotgun (WGS) entry which is preliminary data.</text>
</comment>
<keyword evidence="8 9" id="KW-0560">Oxidoreductase</keyword>